<keyword evidence="2" id="KW-1185">Reference proteome</keyword>
<evidence type="ECO:0000313" key="1">
    <source>
        <dbReference type="EMBL" id="THU79400.1"/>
    </source>
</evidence>
<name>A0A4S8KUE5_DENBC</name>
<dbReference type="Proteomes" id="UP000297245">
    <property type="component" value="Unassembled WGS sequence"/>
</dbReference>
<dbReference type="EMBL" id="ML180029">
    <property type="protein sequence ID" value="THU79400.1"/>
    <property type="molecule type" value="Genomic_DNA"/>
</dbReference>
<protein>
    <submittedName>
        <fullName evidence="1">Uncharacterized protein</fullName>
    </submittedName>
</protein>
<accession>A0A4S8KUE5</accession>
<proteinExistence type="predicted"/>
<gene>
    <name evidence="1" type="ORF">K435DRAFT_810741</name>
</gene>
<reference evidence="1 2" key="1">
    <citation type="journal article" date="2019" name="Nat. Ecol. Evol.">
        <title>Megaphylogeny resolves global patterns of mushroom evolution.</title>
        <authorList>
            <person name="Varga T."/>
            <person name="Krizsan K."/>
            <person name="Foldi C."/>
            <person name="Dima B."/>
            <person name="Sanchez-Garcia M."/>
            <person name="Sanchez-Ramirez S."/>
            <person name="Szollosi G.J."/>
            <person name="Szarkandi J.G."/>
            <person name="Papp V."/>
            <person name="Albert L."/>
            <person name="Andreopoulos W."/>
            <person name="Angelini C."/>
            <person name="Antonin V."/>
            <person name="Barry K.W."/>
            <person name="Bougher N.L."/>
            <person name="Buchanan P."/>
            <person name="Buyck B."/>
            <person name="Bense V."/>
            <person name="Catcheside P."/>
            <person name="Chovatia M."/>
            <person name="Cooper J."/>
            <person name="Damon W."/>
            <person name="Desjardin D."/>
            <person name="Finy P."/>
            <person name="Geml J."/>
            <person name="Haridas S."/>
            <person name="Hughes K."/>
            <person name="Justo A."/>
            <person name="Karasinski D."/>
            <person name="Kautmanova I."/>
            <person name="Kiss B."/>
            <person name="Kocsube S."/>
            <person name="Kotiranta H."/>
            <person name="LaButti K.M."/>
            <person name="Lechner B.E."/>
            <person name="Liimatainen K."/>
            <person name="Lipzen A."/>
            <person name="Lukacs Z."/>
            <person name="Mihaltcheva S."/>
            <person name="Morgado L.N."/>
            <person name="Niskanen T."/>
            <person name="Noordeloos M.E."/>
            <person name="Ohm R.A."/>
            <person name="Ortiz-Santana B."/>
            <person name="Ovrebo C."/>
            <person name="Racz N."/>
            <person name="Riley R."/>
            <person name="Savchenko A."/>
            <person name="Shiryaev A."/>
            <person name="Soop K."/>
            <person name="Spirin V."/>
            <person name="Szebenyi C."/>
            <person name="Tomsovsky M."/>
            <person name="Tulloss R.E."/>
            <person name="Uehling J."/>
            <person name="Grigoriev I.V."/>
            <person name="Vagvolgyi C."/>
            <person name="Papp T."/>
            <person name="Martin F.M."/>
            <person name="Miettinen O."/>
            <person name="Hibbett D.S."/>
            <person name="Nagy L.G."/>
        </authorList>
    </citation>
    <scope>NUCLEOTIDE SEQUENCE [LARGE SCALE GENOMIC DNA]</scope>
    <source>
        <strain evidence="1 2">CBS 962.96</strain>
    </source>
</reference>
<organism evidence="1 2">
    <name type="scientific">Dendrothele bispora (strain CBS 962.96)</name>
    <dbReference type="NCBI Taxonomy" id="1314807"/>
    <lineage>
        <taxon>Eukaryota</taxon>
        <taxon>Fungi</taxon>
        <taxon>Dikarya</taxon>
        <taxon>Basidiomycota</taxon>
        <taxon>Agaricomycotina</taxon>
        <taxon>Agaricomycetes</taxon>
        <taxon>Agaricomycetidae</taxon>
        <taxon>Agaricales</taxon>
        <taxon>Agaricales incertae sedis</taxon>
        <taxon>Dendrothele</taxon>
    </lineage>
</organism>
<evidence type="ECO:0000313" key="2">
    <source>
        <dbReference type="Proteomes" id="UP000297245"/>
    </source>
</evidence>
<sequence>MTSGVRKTGELLKLLEYYWSRGHDATASLPITITAQAGPSAHGCDVAAYPHTPVKNPYGTDFLMIRFDLAGFDFLNIVLVPVSFLSLLPPPTHSLQLQQESCVYTRPSKSQLAFMTGFDLCAQWYNLRPSNNTFVSLYRILLVVLDNVKNVGLNIMTGGYGRKRRGPNLL</sequence>
<dbReference type="AlphaFoldDB" id="A0A4S8KUE5"/>